<sequence length="768" mass="89879">MRRLYILMGVSGSGKSKYIHDNHLERYTVSTDEIRKMLSVGRTVGSTYDCYNDPIAYANNKLVFKLFYEILEERMRRGETVYVEATHLSKGAFREYNKLRQMYNYDVRMIDFTAPQVRELNYNKANVTHYFYSQTQNRPKRYEQFDYDVIKEQVNKYYARYVGRQNNTISYNTVPQWIKVFEYDANDKDKVHTDKGLKTIFNLKDYHTVHIIGDLHGDYENLQKVFANHTKGTGYIFVGDYLDRGNPQHLKDTLEFLTSLKGNNIVFLRGNHEQAWFDFVNYGKITRPSFQRTVDTLIERGDYTKEELQAKLRKFNKRLLPYCFIETPYSDTVGRYLFVISHAGVDDRIINDDNTIFAHLNEDVLVNGLAPDPYAYDADREWHKNVDDQVINIHGHRNAFHKSIQPYSNTYNLTEDGEFRYVTLTAKNGSWLVDKAEESDDKFYLPNTPRIITHKLPSSNSTAALISELVDSQDIKQKQLDDGIIANNYTKEAFREQRWNNTTVKARGLFTRANEIVGRGFTKFFNAGERPESDIRTLTYPIRVAKKVDGFLAIVFYDKECHMTRVYSKGGGEYHSHLAAYVLEYTGEFDKIDKYYEDKTNRDTTLLYEIVEPVMDEHIVWYDGVCATRLAAVKNDLRGSLMLVSNIMGIIHNEDELKTFLSLHTNTTEEGYVFYDANDKMVKVKSNYFRIARELRKGMALGKPLNSWKNTDDKIKKIAYEWYKKAQSMGMRTFSPKVAYDVYWAFKIEDMDEFLPTPLTLEDLTYKK</sequence>
<evidence type="ECO:0000259" key="1">
    <source>
        <dbReference type="Pfam" id="PF00149"/>
    </source>
</evidence>
<dbReference type="InterPro" id="IPR027417">
    <property type="entry name" value="P-loop_NTPase"/>
</dbReference>
<dbReference type="AlphaFoldDB" id="A0A6F9XJ92"/>
<dbReference type="Gene3D" id="3.60.21.10">
    <property type="match status" value="1"/>
</dbReference>
<gene>
    <name evidence="3" type="ORF">SY212_03630</name>
</gene>
<comment type="caution">
    <text evidence="3">The sequence shown here is derived from an EMBL/GenBank/DDBJ whole genome shotgun (WGS) entry which is preliminary data.</text>
</comment>
<organism evidence="3">
    <name type="scientific">Ligilactobacillus agilis</name>
    <dbReference type="NCBI Taxonomy" id="1601"/>
    <lineage>
        <taxon>Bacteria</taxon>
        <taxon>Bacillati</taxon>
        <taxon>Bacillota</taxon>
        <taxon>Bacilli</taxon>
        <taxon>Lactobacillales</taxon>
        <taxon>Lactobacillaceae</taxon>
        <taxon>Ligilactobacillus</taxon>
    </lineage>
</organism>
<reference evidence="3" key="1">
    <citation type="submission" date="2019-10" db="EMBL/GenBank/DDBJ databases">
        <title>Lactobacillus agilis SY212 Whole Genome Sequencing Project.</title>
        <authorList>
            <person name="Suzuki S."/>
            <person name="Endo A."/>
            <person name="Maeno S."/>
            <person name="Shiwa Y."/>
            <person name="Matsutani M."/>
            <person name="Kajikawa A."/>
        </authorList>
    </citation>
    <scope>NUCLEOTIDE SEQUENCE</scope>
    <source>
        <strain evidence="3">SY212</strain>
    </source>
</reference>
<evidence type="ECO:0000313" key="3">
    <source>
        <dbReference type="EMBL" id="GET05333.1"/>
    </source>
</evidence>
<name>A0A6F9XJ92_9LACO</name>
<proteinExistence type="predicted"/>
<dbReference type="PANTHER" id="PTHR11668:SF496">
    <property type="entry name" value="SERINE_THREONINE-PROTEIN PHOSPHATASE"/>
    <property type="match status" value="1"/>
</dbReference>
<dbReference type="EMBL" id="BLAM01000054">
    <property type="protein sequence ID" value="GET05333.1"/>
    <property type="molecule type" value="Genomic_DNA"/>
</dbReference>
<dbReference type="InterPro" id="IPR050341">
    <property type="entry name" value="PP1_catalytic_subunit"/>
</dbReference>
<dbReference type="Gene3D" id="3.40.50.300">
    <property type="entry name" value="P-loop containing nucleotide triphosphate hydrolases"/>
    <property type="match status" value="1"/>
</dbReference>
<evidence type="ECO:0000259" key="2">
    <source>
        <dbReference type="Pfam" id="PF09511"/>
    </source>
</evidence>
<accession>A0A6F9XJ92</accession>
<feature type="domain" description="Calcineurin-like phosphoesterase" evidence="1">
    <location>
        <begin position="208"/>
        <end position="400"/>
    </location>
</feature>
<dbReference type="InterPro" id="IPR019039">
    <property type="entry name" value="T4-Rnl1-like_N"/>
</dbReference>
<dbReference type="InterPro" id="IPR004843">
    <property type="entry name" value="Calcineurin-like_PHP"/>
</dbReference>
<dbReference type="Pfam" id="PF13671">
    <property type="entry name" value="AAA_33"/>
    <property type="match status" value="1"/>
</dbReference>
<dbReference type="InterPro" id="IPR029052">
    <property type="entry name" value="Metallo-depent_PP-like"/>
</dbReference>
<dbReference type="RefSeq" id="WP_172584186.1">
    <property type="nucleotide sequence ID" value="NZ_BLAM01000054.1"/>
</dbReference>
<protein>
    <submittedName>
        <fullName evidence="3">2',3'-cyclic-nucleotide 2'-phosphodiesterase</fullName>
    </submittedName>
</protein>
<dbReference type="Pfam" id="PF00149">
    <property type="entry name" value="Metallophos"/>
    <property type="match status" value="1"/>
</dbReference>
<dbReference type="Pfam" id="PF09511">
    <property type="entry name" value="RNA_lig_T4_1"/>
    <property type="match status" value="1"/>
</dbReference>
<dbReference type="PANTHER" id="PTHR11668">
    <property type="entry name" value="SERINE/THREONINE PROTEIN PHOSPHATASE"/>
    <property type="match status" value="1"/>
</dbReference>
<feature type="domain" description="T4 RNA ligase 1-like N-terminal" evidence="2">
    <location>
        <begin position="505"/>
        <end position="624"/>
    </location>
</feature>
<dbReference type="SUPFAM" id="SSF56300">
    <property type="entry name" value="Metallo-dependent phosphatases"/>
    <property type="match status" value="1"/>
</dbReference>
<dbReference type="Proteomes" id="UP000494265">
    <property type="component" value="Unassembled WGS sequence"/>
</dbReference>
<dbReference type="GO" id="GO:0016787">
    <property type="term" value="F:hydrolase activity"/>
    <property type="evidence" value="ECO:0007669"/>
    <property type="project" value="InterPro"/>
</dbReference>
<dbReference type="SUPFAM" id="SSF52540">
    <property type="entry name" value="P-loop containing nucleoside triphosphate hydrolases"/>
    <property type="match status" value="1"/>
</dbReference>